<protein>
    <submittedName>
        <fullName evidence="3">Uncharacterized protein</fullName>
    </submittedName>
</protein>
<organism evidence="3 4">
    <name type="scientific">Scylla paramamosain</name>
    <name type="common">Mud crab</name>
    <dbReference type="NCBI Taxonomy" id="85552"/>
    <lineage>
        <taxon>Eukaryota</taxon>
        <taxon>Metazoa</taxon>
        <taxon>Ecdysozoa</taxon>
        <taxon>Arthropoda</taxon>
        <taxon>Crustacea</taxon>
        <taxon>Multicrustacea</taxon>
        <taxon>Malacostraca</taxon>
        <taxon>Eumalacostraca</taxon>
        <taxon>Eucarida</taxon>
        <taxon>Decapoda</taxon>
        <taxon>Pleocyemata</taxon>
        <taxon>Brachyura</taxon>
        <taxon>Eubrachyura</taxon>
        <taxon>Portunoidea</taxon>
        <taxon>Portunidae</taxon>
        <taxon>Portuninae</taxon>
        <taxon>Scylla</taxon>
    </lineage>
</organism>
<sequence length="232" mass="23746">MDRRGMGDSPVGSGTGSTGWWLSHGLVQERLLGSESDGRGTGRVLLPSGCETLDSCKQVCRYSAGTNTSPIFLFSKVAIEGAASPTPSVQPGGEGNFRVGGDGGGGSSSGEGLRVVADSCSGEAGAASRQGYTWQVQQASRAIRGRCSKPAGLIVAVGYQSFSPAIPLPMKTCIRPLLTCTPQEYQQGSLSVLWWAAAAAAAATAVLFPASLWSLSPVLSVPPQAAALLTDL</sequence>
<name>A0AAW0SII3_SCYPA</name>
<feature type="transmembrane region" description="Helical" evidence="2">
    <location>
        <begin position="192"/>
        <end position="213"/>
    </location>
</feature>
<comment type="caution">
    <text evidence="3">The sequence shown here is derived from an EMBL/GenBank/DDBJ whole genome shotgun (WGS) entry which is preliminary data.</text>
</comment>
<keyword evidence="4" id="KW-1185">Reference proteome</keyword>
<dbReference type="AlphaFoldDB" id="A0AAW0SII3"/>
<accession>A0AAW0SII3</accession>
<gene>
    <name evidence="3" type="ORF">O3P69_007850</name>
</gene>
<evidence type="ECO:0000256" key="2">
    <source>
        <dbReference type="SAM" id="Phobius"/>
    </source>
</evidence>
<feature type="compositionally biased region" description="Gly residues" evidence="1">
    <location>
        <begin position="92"/>
        <end position="109"/>
    </location>
</feature>
<keyword evidence="2" id="KW-0812">Transmembrane</keyword>
<evidence type="ECO:0000256" key="1">
    <source>
        <dbReference type="SAM" id="MobiDB-lite"/>
    </source>
</evidence>
<reference evidence="3 4" key="1">
    <citation type="submission" date="2023-03" db="EMBL/GenBank/DDBJ databases">
        <title>High-quality genome of Scylla paramamosain provides insights in environmental adaptation.</title>
        <authorList>
            <person name="Zhang L."/>
        </authorList>
    </citation>
    <scope>NUCLEOTIDE SEQUENCE [LARGE SCALE GENOMIC DNA]</scope>
    <source>
        <strain evidence="3">LZ_2023a</strain>
        <tissue evidence="3">Muscle</tissue>
    </source>
</reference>
<evidence type="ECO:0000313" key="3">
    <source>
        <dbReference type="EMBL" id="KAK8375205.1"/>
    </source>
</evidence>
<keyword evidence="2" id="KW-1133">Transmembrane helix</keyword>
<proteinExistence type="predicted"/>
<feature type="region of interest" description="Disordered" evidence="1">
    <location>
        <begin position="84"/>
        <end position="110"/>
    </location>
</feature>
<dbReference type="EMBL" id="JARAKH010000057">
    <property type="protein sequence ID" value="KAK8375205.1"/>
    <property type="molecule type" value="Genomic_DNA"/>
</dbReference>
<evidence type="ECO:0000313" key="4">
    <source>
        <dbReference type="Proteomes" id="UP001487740"/>
    </source>
</evidence>
<keyword evidence="2" id="KW-0472">Membrane</keyword>
<dbReference type="Proteomes" id="UP001487740">
    <property type="component" value="Unassembled WGS sequence"/>
</dbReference>